<name>A0A1Q9DY06_SYMMI</name>
<sequence length="1080" mass="115174">MQRLGRLAALYSYADGTGASLSAGLAPTSVALAGDSLPGATFCRIVKAMGTGASTSPSTSPKSAAKPAEPASNPAEPPKSSSTVFVGIMTDGGGSTGTPSMADIGNLLQQLVSEQQLQRSRVEELAQQVAQTQQGVAGTQVVTEHVVGEVVQQVQLAFSQQQQATTDQLTQLAHTVQGQQTGIDQMSQVISSVSALQQQMQALAQNVPSISGSSMSQAAAVGSSPPVQAQAQQPAATAAAVGSSPTVQAQAQQPAATPFGTVPGPQVSSQVPLHGPQLFNLAGSARVNPAVAYAIQQGAVDQKNLGKPSVYDGSKEAKQSFHDWQDTMVTFLDASMPGIWEVLEWIANDQPKTTLDKDAVKRHFPDVDPLLIDYADSNIYACLSSYTGGEPKALVKQARRLFVGANWKCSLETVEEVDKLLGEMVACFGAGGPEGVELCVFAPYVFIERAKYTLGAGIHVGSQNAWDAAEGFACTGVVSAKMLKGIGCRWVLLGHSDRRNVLGETDVLISTKVRQCLEAGLNVNITIGEKAEARSAGEELKVLQAQLGEAAKGVPADAWGRVAVAYEPVWAVGEGATPCQPEEVGAEAAKECRFLYTGSVNEKNAQEYASLPDVDGFVVGRAGLDCTKLSSICNTLKEFSAWDEMEGKQLLGSTARKCFQCFCFGLAGWLWALVTFAFCIYGAVCPNVSLAYMYGEKATRMVALMMGLAILCSMNATKAAASLLDSEEFGQLLTNYRHAAEDDSHTREDDIRTREVLLTQLIFGLVTGILLFPAFGSEQLYVAGWLGLIGWMAAYSQGYKRVLWLVQRLSKCLVQQFMAEMHAGPAEWKGTGKFWQDMTTKHYDMDLKLQSAWTLASWAFAPEVASLAIFTMIALVACLSAAIKSKNGALALASLLGVVPPLFRLGKDLQRIASITDMCLSTTATSNNKKSIMSLAIAQSGHSPYSPSEIQKAGYCRVDDERADHAVLLRYLMINKCGVAMFGVLIDSRFILGVLANVATAFFALLSYLLATLDIQASEGLSPMLTASRSLDETILAEPTTVTLRMERFVTPLTGTRWEVTGSSDTFSRSPRAAKEKTES</sequence>
<feature type="transmembrane region" description="Helical" evidence="6">
    <location>
        <begin position="669"/>
        <end position="695"/>
    </location>
</feature>
<comment type="caution">
    <text evidence="7">The sequence shown here is derived from an EMBL/GenBank/DDBJ whole genome shotgun (WGS) entry which is preliminary data.</text>
</comment>
<dbReference type="Proteomes" id="UP000186817">
    <property type="component" value="Unassembled WGS sequence"/>
</dbReference>
<dbReference type="EMBL" id="LSRX01000342">
    <property type="protein sequence ID" value="OLQ00030.1"/>
    <property type="molecule type" value="Genomic_DNA"/>
</dbReference>
<gene>
    <name evidence="7" type="primary">TIM</name>
    <name evidence="7" type="ORF">AK812_SmicGene17354</name>
</gene>
<keyword evidence="8" id="KW-1185">Reference proteome</keyword>
<dbReference type="GO" id="GO:0006094">
    <property type="term" value="P:gluconeogenesis"/>
    <property type="evidence" value="ECO:0007669"/>
    <property type="project" value="TreeGrafter"/>
</dbReference>
<evidence type="ECO:0000313" key="7">
    <source>
        <dbReference type="EMBL" id="OLQ00030.1"/>
    </source>
</evidence>
<keyword evidence="6" id="KW-0812">Transmembrane</keyword>
<dbReference type="Pfam" id="PF00121">
    <property type="entry name" value="TIM"/>
    <property type="match status" value="1"/>
</dbReference>
<feature type="transmembrane region" description="Helical" evidence="6">
    <location>
        <begin position="889"/>
        <end position="906"/>
    </location>
</feature>
<dbReference type="AlphaFoldDB" id="A0A1Q9DY06"/>
<dbReference type="NCBIfam" id="TIGR00419">
    <property type="entry name" value="tim"/>
    <property type="match status" value="1"/>
</dbReference>
<evidence type="ECO:0000256" key="2">
    <source>
        <dbReference type="ARBA" id="ARBA00011738"/>
    </source>
</evidence>
<keyword evidence="6" id="KW-1133">Transmembrane helix</keyword>
<organism evidence="7 8">
    <name type="scientific">Symbiodinium microadriaticum</name>
    <name type="common">Dinoflagellate</name>
    <name type="synonym">Zooxanthella microadriatica</name>
    <dbReference type="NCBI Taxonomy" id="2951"/>
    <lineage>
        <taxon>Eukaryota</taxon>
        <taxon>Sar</taxon>
        <taxon>Alveolata</taxon>
        <taxon>Dinophyceae</taxon>
        <taxon>Suessiales</taxon>
        <taxon>Symbiodiniaceae</taxon>
        <taxon>Symbiodinium</taxon>
    </lineage>
</organism>
<dbReference type="Gene3D" id="3.20.20.70">
    <property type="entry name" value="Aldolase class I"/>
    <property type="match status" value="1"/>
</dbReference>
<evidence type="ECO:0000256" key="5">
    <source>
        <dbReference type="SAM" id="MobiDB-lite"/>
    </source>
</evidence>
<dbReference type="PROSITE" id="PS51440">
    <property type="entry name" value="TIM_2"/>
    <property type="match status" value="1"/>
</dbReference>
<feature type="region of interest" description="Disordered" evidence="5">
    <location>
        <begin position="1061"/>
        <end position="1080"/>
    </location>
</feature>
<reference evidence="7 8" key="1">
    <citation type="submission" date="2016-02" db="EMBL/GenBank/DDBJ databases">
        <title>Genome analysis of coral dinoflagellate symbionts highlights evolutionary adaptations to a symbiotic lifestyle.</title>
        <authorList>
            <person name="Aranda M."/>
            <person name="Li Y."/>
            <person name="Liew Y.J."/>
            <person name="Baumgarten S."/>
            <person name="Simakov O."/>
            <person name="Wilson M."/>
            <person name="Piel J."/>
            <person name="Ashoor H."/>
            <person name="Bougouffa S."/>
            <person name="Bajic V.B."/>
            <person name="Ryu T."/>
            <person name="Ravasi T."/>
            <person name="Bayer T."/>
            <person name="Micklem G."/>
            <person name="Kim H."/>
            <person name="Bhak J."/>
            <person name="Lajeunesse T.C."/>
            <person name="Voolstra C.R."/>
        </authorList>
    </citation>
    <scope>NUCLEOTIDE SEQUENCE [LARGE SCALE GENOMIC DNA]</scope>
    <source>
        <strain evidence="7 8">CCMP2467</strain>
    </source>
</reference>
<accession>A0A1Q9DY06</accession>
<evidence type="ECO:0000256" key="4">
    <source>
        <dbReference type="ARBA" id="ARBA00024331"/>
    </source>
</evidence>
<evidence type="ECO:0000256" key="1">
    <source>
        <dbReference type="ARBA" id="ARBA00007422"/>
    </source>
</evidence>
<feature type="region of interest" description="Disordered" evidence="5">
    <location>
        <begin position="51"/>
        <end position="101"/>
    </location>
</feature>
<feature type="transmembrane region" description="Helical" evidence="6">
    <location>
        <begin position="756"/>
        <end position="775"/>
    </location>
</feature>
<comment type="similarity">
    <text evidence="1">Belongs to the triosephosphate isomerase family.</text>
</comment>
<comment type="pathway">
    <text evidence="4">Carbohydrate biosynthesis.</text>
</comment>
<dbReference type="GO" id="GO:0006096">
    <property type="term" value="P:glycolytic process"/>
    <property type="evidence" value="ECO:0007669"/>
    <property type="project" value="TreeGrafter"/>
</dbReference>
<protein>
    <submittedName>
        <fullName evidence="7">Triosephosphate isomerase, chloroplastic</fullName>
    </submittedName>
</protein>
<feature type="transmembrane region" description="Helical" evidence="6">
    <location>
        <begin position="855"/>
        <end position="883"/>
    </location>
</feature>
<dbReference type="InterPro" id="IPR020861">
    <property type="entry name" value="Triosephosphate_isomerase_AS"/>
</dbReference>
<keyword evidence="3 7" id="KW-0413">Isomerase</keyword>
<proteinExistence type="inferred from homology"/>
<keyword evidence="6" id="KW-0472">Membrane</keyword>
<evidence type="ECO:0000313" key="8">
    <source>
        <dbReference type="Proteomes" id="UP000186817"/>
    </source>
</evidence>
<dbReference type="InterPro" id="IPR000652">
    <property type="entry name" value="Triosephosphate_isomerase"/>
</dbReference>
<feature type="compositionally biased region" description="Low complexity" evidence="5">
    <location>
        <begin position="222"/>
        <end position="256"/>
    </location>
</feature>
<dbReference type="GO" id="GO:0005829">
    <property type="term" value="C:cytosol"/>
    <property type="evidence" value="ECO:0007669"/>
    <property type="project" value="TreeGrafter"/>
</dbReference>
<feature type="compositionally biased region" description="Low complexity" evidence="5">
    <location>
        <begin position="53"/>
        <end position="82"/>
    </location>
</feature>
<dbReference type="SUPFAM" id="SSF51351">
    <property type="entry name" value="Triosephosphate isomerase (TIM)"/>
    <property type="match status" value="1"/>
</dbReference>
<feature type="transmembrane region" description="Helical" evidence="6">
    <location>
        <begin position="781"/>
        <end position="799"/>
    </location>
</feature>
<feature type="region of interest" description="Disordered" evidence="5">
    <location>
        <begin position="216"/>
        <end position="269"/>
    </location>
</feature>
<evidence type="ECO:0000256" key="3">
    <source>
        <dbReference type="ARBA" id="ARBA00023235"/>
    </source>
</evidence>
<dbReference type="InterPro" id="IPR013785">
    <property type="entry name" value="Aldolase_TIM"/>
</dbReference>
<dbReference type="InterPro" id="IPR035990">
    <property type="entry name" value="TIM_sf"/>
</dbReference>
<dbReference type="GO" id="GO:0046166">
    <property type="term" value="P:glyceraldehyde-3-phosphate biosynthetic process"/>
    <property type="evidence" value="ECO:0007669"/>
    <property type="project" value="TreeGrafter"/>
</dbReference>
<dbReference type="PROSITE" id="PS00171">
    <property type="entry name" value="TIM_1"/>
    <property type="match status" value="1"/>
</dbReference>
<dbReference type="CDD" id="cd00311">
    <property type="entry name" value="TIM"/>
    <property type="match status" value="1"/>
</dbReference>
<evidence type="ECO:0000256" key="6">
    <source>
        <dbReference type="SAM" id="Phobius"/>
    </source>
</evidence>
<dbReference type="GO" id="GO:0019563">
    <property type="term" value="P:glycerol catabolic process"/>
    <property type="evidence" value="ECO:0007669"/>
    <property type="project" value="TreeGrafter"/>
</dbReference>
<dbReference type="PANTHER" id="PTHR21139">
    <property type="entry name" value="TRIOSEPHOSPHATE ISOMERASE"/>
    <property type="match status" value="1"/>
</dbReference>
<dbReference type="OrthoDB" id="6715177at2759"/>
<dbReference type="GO" id="GO:0004807">
    <property type="term" value="F:triose-phosphate isomerase activity"/>
    <property type="evidence" value="ECO:0007669"/>
    <property type="project" value="InterPro"/>
</dbReference>
<comment type="subunit">
    <text evidence="2">Homodimer.</text>
</comment>
<feature type="transmembrane region" description="Helical" evidence="6">
    <location>
        <begin position="990"/>
        <end position="1011"/>
    </location>
</feature>
<dbReference type="PANTHER" id="PTHR21139:SF42">
    <property type="entry name" value="TRIOSEPHOSPHATE ISOMERASE"/>
    <property type="match status" value="1"/>
</dbReference>